<protein>
    <submittedName>
        <fullName evidence="1">Uncharacterized protein</fullName>
    </submittedName>
</protein>
<proteinExistence type="predicted"/>
<gene>
    <name evidence="1" type="ORF">CURHAP_LOCUS25569</name>
</gene>
<sequence length="109" mass="12060">MRIWADGLRNGFGDLIERALHSQSVPLSFHRLHVAFSSPACGCCTTIVENEPRKGEMVAKLRDWVCVFERGYVESCEWGLYSAVGEVIQCGLKLPLVLFLCEAPFGGLA</sequence>
<dbReference type="Proteomes" id="UP000507222">
    <property type="component" value="Unassembled WGS sequence"/>
</dbReference>
<evidence type="ECO:0000313" key="2">
    <source>
        <dbReference type="Proteomes" id="UP000507222"/>
    </source>
</evidence>
<organism evidence="1 2">
    <name type="scientific">Prunus armeniaca</name>
    <name type="common">Apricot</name>
    <name type="synonym">Armeniaca vulgaris</name>
    <dbReference type="NCBI Taxonomy" id="36596"/>
    <lineage>
        <taxon>Eukaryota</taxon>
        <taxon>Viridiplantae</taxon>
        <taxon>Streptophyta</taxon>
        <taxon>Embryophyta</taxon>
        <taxon>Tracheophyta</taxon>
        <taxon>Spermatophyta</taxon>
        <taxon>Magnoliopsida</taxon>
        <taxon>eudicotyledons</taxon>
        <taxon>Gunneridae</taxon>
        <taxon>Pentapetalae</taxon>
        <taxon>rosids</taxon>
        <taxon>fabids</taxon>
        <taxon>Rosales</taxon>
        <taxon>Rosaceae</taxon>
        <taxon>Amygdaloideae</taxon>
        <taxon>Amygdaleae</taxon>
        <taxon>Prunus</taxon>
    </lineage>
</organism>
<accession>A0A6J5UIW8</accession>
<dbReference type="AlphaFoldDB" id="A0A6J5UIW8"/>
<evidence type="ECO:0000313" key="1">
    <source>
        <dbReference type="EMBL" id="CAB4276466.1"/>
    </source>
</evidence>
<reference evidence="1 2" key="1">
    <citation type="submission" date="2020-05" db="EMBL/GenBank/DDBJ databases">
        <authorList>
            <person name="Campoy J."/>
            <person name="Schneeberger K."/>
            <person name="Spophaly S."/>
        </authorList>
    </citation>
    <scope>NUCLEOTIDE SEQUENCE [LARGE SCALE GENOMIC DNA]</scope>
    <source>
        <strain evidence="1">PruArmRojPasFocal</strain>
    </source>
</reference>
<name>A0A6J5UIW8_PRUAR</name>
<dbReference type="EMBL" id="CAEKDK010000004">
    <property type="protein sequence ID" value="CAB4276466.1"/>
    <property type="molecule type" value="Genomic_DNA"/>
</dbReference>